<keyword evidence="2" id="KW-1185">Reference proteome</keyword>
<dbReference type="KEGG" id="eps:L0Y14_07915"/>
<organism evidence="1 2">
    <name type="scientific">Candidatus Endoriftia persephonae</name>
    <dbReference type="NCBI Taxonomy" id="393765"/>
    <lineage>
        <taxon>Bacteria</taxon>
        <taxon>Pseudomonadati</taxon>
        <taxon>Pseudomonadota</taxon>
        <taxon>Gammaproteobacteria</taxon>
        <taxon>Chromatiales</taxon>
        <taxon>Sedimenticolaceae</taxon>
        <taxon>Candidatus Endoriftia</taxon>
    </lineage>
</organism>
<accession>A0A9J7A2H5</accession>
<evidence type="ECO:0000313" key="1">
    <source>
        <dbReference type="EMBL" id="USF89143.1"/>
    </source>
</evidence>
<proteinExistence type="predicted"/>
<dbReference type="RefSeq" id="WP_010083803.1">
    <property type="nucleotide sequence ID" value="NZ_CP090569.1"/>
</dbReference>
<dbReference type="AlphaFoldDB" id="A0A9J7A2H5"/>
<protein>
    <submittedName>
        <fullName evidence="1">Uncharacterized protein</fullName>
    </submittedName>
</protein>
<sequence>MTTLDNTSKTHGEEALSPEMQAMVRECAMDSLIECFQEICQDPERFGLDPDVLTLRNRQSRSVQFEQG</sequence>
<dbReference type="EMBL" id="CP090569">
    <property type="protein sequence ID" value="USF89143.1"/>
    <property type="molecule type" value="Genomic_DNA"/>
</dbReference>
<reference evidence="1" key="1">
    <citation type="journal article" date="2022" name="Mol. Ecol. Resour.">
        <title>The complete and closed genome of the facultative generalist Candidatus Endoriftia persephone from deep-sea hydrothermal vents.</title>
        <authorList>
            <person name="de Oliveira A.L."/>
            <person name="Srivastava A."/>
            <person name="Espada-Hinojosa S."/>
            <person name="Bright M."/>
        </authorList>
    </citation>
    <scope>NUCLEOTIDE SEQUENCE</scope>
    <source>
        <strain evidence="1">Tica-EPR-9o50.N</strain>
    </source>
</reference>
<gene>
    <name evidence="1" type="ORF">L0Y14_07915</name>
</gene>
<dbReference type="Proteomes" id="UP001056649">
    <property type="component" value="Chromosome"/>
</dbReference>
<name>A0A9J7A2H5_9GAMM</name>
<evidence type="ECO:0000313" key="2">
    <source>
        <dbReference type="Proteomes" id="UP001056649"/>
    </source>
</evidence>